<dbReference type="Proteomes" id="UP001310594">
    <property type="component" value="Unassembled WGS sequence"/>
</dbReference>
<dbReference type="AlphaFoldDB" id="A0AAN7W6Y0"/>
<organism evidence="1 2">
    <name type="scientific">Elasticomyces elasticus</name>
    <dbReference type="NCBI Taxonomy" id="574655"/>
    <lineage>
        <taxon>Eukaryota</taxon>
        <taxon>Fungi</taxon>
        <taxon>Dikarya</taxon>
        <taxon>Ascomycota</taxon>
        <taxon>Pezizomycotina</taxon>
        <taxon>Dothideomycetes</taxon>
        <taxon>Dothideomycetidae</taxon>
        <taxon>Mycosphaerellales</taxon>
        <taxon>Teratosphaeriaceae</taxon>
        <taxon>Elasticomyces</taxon>
    </lineage>
</organism>
<evidence type="ECO:0000313" key="2">
    <source>
        <dbReference type="Proteomes" id="UP001310594"/>
    </source>
</evidence>
<name>A0AAN7W6Y0_9PEZI</name>
<gene>
    <name evidence="1" type="ORF">LTR97_008299</name>
</gene>
<comment type="caution">
    <text evidence="1">The sequence shown here is derived from an EMBL/GenBank/DDBJ whole genome shotgun (WGS) entry which is preliminary data.</text>
</comment>
<proteinExistence type="predicted"/>
<evidence type="ECO:0000313" key="1">
    <source>
        <dbReference type="EMBL" id="KAK5695879.1"/>
    </source>
</evidence>
<reference evidence="1" key="1">
    <citation type="submission" date="2023-08" db="EMBL/GenBank/DDBJ databases">
        <title>Black Yeasts Isolated from many extreme environments.</title>
        <authorList>
            <person name="Coleine C."/>
            <person name="Stajich J.E."/>
            <person name="Selbmann L."/>
        </authorList>
    </citation>
    <scope>NUCLEOTIDE SEQUENCE</scope>
    <source>
        <strain evidence="1">CCFEE 5810</strain>
    </source>
</reference>
<protein>
    <submittedName>
        <fullName evidence="1">Uncharacterized protein</fullName>
    </submittedName>
</protein>
<dbReference type="EMBL" id="JAVRQU010000013">
    <property type="protein sequence ID" value="KAK5695879.1"/>
    <property type="molecule type" value="Genomic_DNA"/>
</dbReference>
<sequence>MADLAHDATWDQLAAMRNFEILDRAMCVAYTKGNLVNSTEAGRIAKVLLEYDDAPLAVRARALMILGDGRREGYLECAEEAVQLVDNSVTSLEGEEREQALKFLA</sequence>
<accession>A0AAN7W6Y0</accession>